<evidence type="ECO:0000256" key="5">
    <source>
        <dbReference type="ARBA" id="ARBA00025933"/>
    </source>
</evidence>
<dbReference type="AlphaFoldDB" id="A0A140L5B6"/>
<sequence>MSMFKSIDISASGLTAERLRMDIISKNIANANTTRTSSGTPYRRQVPIFREASSNLTFQQHLDAAKKGILRGNGVEVIAVKEDKSPFKKVYEPGHPDADKDGYVQMPNVDIVAEMINMISSTRAYEANVTCINSTKSMAMKALEIGR</sequence>
<evidence type="ECO:0000313" key="10">
    <source>
        <dbReference type="Proteomes" id="UP000070456"/>
    </source>
</evidence>
<evidence type="ECO:0000256" key="4">
    <source>
        <dbReference type="ARBA" id="ARBA00023143"/>
    </source>
</evidence>
<dbReference type="Pfam" id="PF06429">
    <property type="entry name" value="Flg_bbr_C"/>
    <property type="match status" value="1"/>
</dbReference>
<dbReference type="OrthoDB" id="9794148at2"/>
<evidence type="ECO:0000259" key="7">
    <source>
        <dbReference type="Pfam" id="PF00460"/>
    </source>
</evidence>
<evidence type="ECO:0000259" key="8">
    <source>
        <dbReference type="Pfam" id="PF06429"/>
    </source>
</evidence>
<dbReference type="GO" id="GO:0071978">
    <property type="term" value="P:bacterial-type flagellum-dependent swarming motility"/>
    <property type="evidence" value="ECO:0007669"/>
    <property type="project" value="TreeGrafter"/>
</dbReference>
<reference evidence="9 10" key="1">
    <citation type="submission" date="2015-12" db="EMBL/GenBank/DDBJ databases">
        <title>Draft genome sequence of the thermoanaerobe Thermotalea metallivorans, an isolate from the runoff channel of the Great Artesian Basin, Australia.</title>
        <authorList>
            <person name="Patel B.K."/>
        </authorList>
    </citation>
    <scope>NUCLEOTIDE SEQUENCE [LARGE SCALE GENOMIC DNA]</scope>
    <source>
        <strain evidence="9 10">B2-1</strain>
    </source>
</reference>
<organism evidence="9 10">
    <name type="scientific">Thermotalea metallivorans</name>
    <dbReference type="NCBI Taxonomy" id="520762"/>
    <lineage>
        <taxon>Bacteria</taxon>
        <taxon>Bacillati</taxon>
        <taxon>Bacillota</taxon>
        <taxon>Clostridia</taxon>
        <taxon>Peptostreptococcales</taxon>
        <taxon>Thermotaleaceae</taxon>
        <taxon>Thermotalea</taxon>
    </lineage>
</organism>
<keyword evidence="4 6" id="KW-0975">Bacterial flagellum</keyword>
<proteinExistence type="inferred from homology"/>
<evidence type="ECO:0000256" key="6">
    <source>
        <dbReference type="RuleBase" id="RU362062"/>
    </source>
</evidence>
<comment type="subunit">
    <text evidence="5 6">The basal body constitutes a major portion of the flagellar organelle and consists of four rings (L,P,S, and M) mounted on a central rod. The rod consists of about 26 subunits of FlgG in the distal portion, and FlgB, FlgC and FlgF are thought to build up the proximal portion of the rod with about 6 subunits each.</text>
</comment>
<dbReference type="EMBL" id="LOEE01000031">
    <property type="protein sequence ID" value="KXG75741.1"/>
    <property type="molecule type" value="Genomic_DNA"/>
</dbReference>
<evidence type="ECO:0000256" key="3">
    <source>
        <dbReference type="ARBA" id="ARBA00017941"/>
    </source>
</evidence>
<evidence type="ECO:0000256" key="1">
    <source>
        <dbReference type="ARBA" id="ARBA00004117"/>
    </source>
</evidence>
<dbReference type="PANTHER" id="PTHR30435:SF2">
    <property type="entry name" value="FLAGELLAR BASAL-BODY ROD PROTEIN FLGC"/>
    <property type="match status" value="1"/>
</dbReference>
<dbReference type="InterPro" id="IPR006299">
    <property type="entry name" value="FlgC"/>
</dbReference>
<dbReference type="GO" id="GO:0030694">
    <property type="term" value="C:bacterial-type flagellum basal body, rod"/>
    <property type="evidence" value="ECO:0007669"/>
    <property type="project" value="UniProtKB-UniRule"/>
</dbReference>
<keyword evidence="9" id="KW-0969">Cilium</keyword>
<dbReference type="Pfam" id="PF00460">
    <property type="entry name" value="Flg_bb_rod"/>
    <property type="match status" value="1"/>
</dbReference>
<dbReference type="PANTHER" id="PTHR30435">
    <property type="entry name" value="FLAGELLAR PROTEIN"/>
    <property type="match status" value="1"/>
</dbReference>
<comment type="caution">
    <text evidence="9">The sequence shown here is derived from an EMBL/GenBank/DDBJ whole genome shotgun (WGS) entry which is preliminary data.</text>
</comment>
<evidence type="ECO:0000313" key="9">
    <source>
        <dbReference type="EMBL" id="KXG75741.1"/>
    </source>
</evidence>
<keyword evidence="10" id="KW-1185">Reference proteome</keyword>
<name>A0A140L5B6_9FIRM</name>
<evidence type="ECO:0000256" key="2">
    <source>
        <dbReference type="ARBA" id="ARBA00009677"/>
    </source>
</evidence>
<comment type="subcellular location">
    <subcellularLocation>
        <location evidence="1 6">Bacterial flagellum basal body</location>
    </subcellularLocation>
</comment>
<dbReference type="RefSeq" id="WP_157064950.1">
    <property type="nucleotide sequence ID" value="NZ_LOEE01000031.1"/>
</dbReference>
<feature type="domain" description="Flagellar basal-body/hook protein C-terminal" evidence="8">
    <location>
        <begin position="101"/>
        <end position="144"/>
    </location>
</feature>
<gene>
    <name evidence="9" type="primary">flgC</name>
    <name evidence="9" type="ORF">AN619_14950</name>
</gene>
<protein>
    <recommendedName>
        <fullName evidence="3 6">Flagellar basal-body rod protein FlgC</fullName>
    </recommendedName>
</protein>
<comment type="similarity">
    <text evidence="2">Belongs to the flagella basal body rod proteins family.</text>
</comment>
<dbReference type="NCBIfam" id="TIGR01395">
    <property type="entry name" value="FlgC"/>
    <property type="match status" value="1"/>
</dbReference>
<dbReference type="STRING" id="520762.AN619_14950"/>
<dbReference type="Proteomes" id="UP000070456">
    <property type="component" value="Unassembled WGS sequence"/>
</dbReference>
<keyword evidence="9" id="KW-0282">Flagellum</keyword>
<dbReference type="InterPro" id="IPR001444">
    <property type="entry name" value="Flag_bb_rod_N"/>
</dbReference>
<feature type="domain" description="Flagellar basal body rod protein N-terminal" evidence="7">
    <location>
        <begin position="7"/>
        <end position="35"/>
    </location>
</feature>
<keyword evidence="9" id="KW-0966">Cell projection</keyword>
<dbReference type="PATRIC" id="fig|520762.4.peg.1662"/>
<dbReference type="InterPro" id="IPR010930">
    <property type="entry name" value="Flg_bb/hook_C_dom"/>
</dbReference>
<accession>A0A140L5B6</accession>